<comment type="caution">
    <text evidence="10">The sequence shown here is derived from an EMBL/GenBank/DDBJ whole genome shotgun (WGS) entry which is preliminary data.</text>
</comment>
<evidence type="ECO:0000256" key="4">
    <source>
        <dbReference type="ARBA" id="ARBA00022989"/>
    </source>
</evidence>
<comment type="similarity">
    <text evidence="6">Belongs to the ABC-4 integral membrane protein family.</text>
</comment>
<feature type="transmembrane region" description="Helical" evidence="7">
    <location>
        <begin position="279"/>
        <end position="304"/>
    </location>
</feature>
<accession>A0A0P6XRW9</accession>
<dbReference type="Pfam" id="PF12704">
    <property type="entry name" value="MacB_PCD"/>
    <property type="match status" value="1"/>
</dbReference>
<reference evidence="10 11" key="1">
    <citation type="submission" date="2015-07" db="EMBL/GenBank/DDBJ databases">
        <title>Draft genome of Bellilinea caldifistulae DSM 17877.</title>
        <authorList>
            <person name="Hemp J."/>
            <person name="Ward L.M."/>
            <person name="Pace L.A."/>
            <person name="Fischer W.W."/>
        </authorList>
    </citation>
    <scope>NUCLEOTIDE SEQUENCE [LARGE SCALE GENOMIC DNA]</scope>
    <source>
        <strain evidence="10 11">GOMI-1</strain>
    </source>
</reference>
<dbReference type="PANTHER" id="PTHR30572:SF4">
    <property type="entry name" value="ABC TRANSPORTER PERMEASE YTRF"/>
    <property type="match status" value="1"/>
</dbReference>
<dbReference type="RefSeq" id="WP_061913206.1">
    <property type="nucleotide sequence ID" value="NZ_DF967971.1"/>
</dbReference>
<evidence type="ECO:0000256" key="7">
    <source>
        <dbReference type="SAM" id="Phobius"/>
    </source>
</evidence>
<keyword evidence="2" id="KW-1003">Cell membrane</keyword>
<keyword evidence="11" id="KW-1185">Reference proteome</keyword>
<dbReference type="Proteomes" id="UP000050514">
    <property type="component" value="Unassembled WGS sequence"/>
</dbReference>
<dbReference type="Pfam" id="PF02687">
    <property type="entry name" value="FtsX"/>
    <property type="match status" value="1"/>
</dbReference>
<evidence type="ECO:0000259" key="8">
    <source>
        <dbReference type="Pfam" id="PF02687"/>
    </source>
</evidence>
<feature type="transmembrane region" description="Helical" evidence="7">
    <location>
        <begin position="21"/>
        <end position="42"/>
    </location>
</feature>
<gene>
    <name evidence="10" type="ORF">AC812_09630</name>
</gene>
<keyword evidence="3 7" id="KW-0812">Transmembrane</keyword>
<name>A0A0P6XRW9_9CHLR</name>
<evidence type="ECO:0000256" key="1">
    <source>
        <dbReference type="ARBA" id="ARBA00004651"/>
    </source>
</evidence>
<evidence type="ECO:0000313" key="10">
    <source>
        <dbReference type="EMBL" id="KPL75211.1"/>
    </source>
</evidence>
<keyword evidence="5 7" id="KW-0472">Membrane</keyword>
<dbReference type="InterPro" id="IPR050250">
    <property type="entry name" value="Macrolide_Exporter_MacB"/>
</dbReference>
<dbReference type="AlphaFoldDB" id="A0A0P6XRW9"/>
<dbReference type="GO" id="GO:0022857">
    <property type="term" value="F:transmembrane transporter activity"/>
    <property type="evidence" value="ECO:0007669"/>
    <property type="project" value="TreeGrafter"/>
</dbReference>
<sequence>MNLGQAILEALESLAANKLRSGLTILGIVIGVAAVIAMLAVGTGAQDTITGSISGLGSNLLFVFSGNFNEDVRNPQPLTLGDAEAIGDVFQAPSVAAVAPAIQSNATVTFGGEQTRTQITGITPEYETVRNYRLLEGEFINNEHLLGRASVALLGPDVADRLFGRREGIVGETIRIEGQPFRVLGVLEPKGGSSFGSQDDLILVPFTTAQSRLIRRTRDRVDLILVQAVSAEAVPQATEEIAQILRTRHRTELGADDFTIFSQQDFVATAQTITGVLTVFLGGIAAISLLVGGIGIMNIMLVSVTERTREIGLRKAIGARKRDILIQFLTESSLLSLFGGLIGIGFGWLIAFVVGQVAARSGTPFTPVVGINAILLATIFSTAVGLFFGLYPANRAANLEPVEALRYE</sequence>
<dbReference type="OrthoDB" id="9770036at2"/>
<feature type="domain" description="MacB-like periplasmic core" evidence="9">
    <location>
        <begin position="21"/>
        <end position="243"/>
    </location>
</feature>
<dbReference type="InterPro" id="IPR003838">
    <property type="entry name" value="ABC3_permease_C"/>
</dbReference>
<feature type="transmembrane region" description="Helical" evidence="7">
    <location>
        <begin position="325"/>
        <end position="351"/>
    </location>
</feature>
<protein>
    <recommendedName>
        <fullName evidence="12">FtsX-like permease family protein</fullName>
    </recommendedName>
</protein>
<feature type="transmembrane region" description="Helical" evidence="7">
    <location>
        <begin position="371"/>
        <end position="391"/>
    </location>
</feature>
<evidence type="ECO:0000256" key="3">
    <source>
        <dbReference type="ARBA" id="ARBA00022692"/>
    </source>
</evidence>
<organism evidence="10 11">
    <name type="scientific">Bellilinea caldifistulae</name>
    <dbReference type="NCBI Taxonomy" id="360411"/>
    <lineage>
        <taxon>Bacteria</taxon>
        <taxon>Bacillati</taxon>
        <taxon>Chloroflexota</taxon>
        <taxon>Anaerolineae</taxon>
        <taxon>Anaerolineales</taxon>
        <taxon>Anaerolineaceae</taxon>
        <taxon>Bellilinea</taxon>
    </lineage>
</organism>
<feature type="domain" description="ABC3 transporter permease C-terminal" evidence="8">
    <location>
        <begin position="284"/>
        <end position="401"/>
    </location>
</feature>
<evidence type="ECO:0008006" key="12">
    <source>
        <dbReference type="Google" id="ProtNLM"/>
    </source>
</evidence>
<evidence type="ECO:0000256" key="5">
    <source>
        <dbReference type="ARBA" id="ARBA00023136"/>
    </source>
</evidence>
<evidence type="ECO:0000313" key="11">
    <source>
        <dbReference type="Proteomes" id="UP000050514"/>
    </source>
</evidence>
<evidence type="ECO:0000259" key="9">
    <source>
        <dbReference type="Pfam" id="PF12704"/>
    </source>
</evidence>
<dbReference type="STRING" id="360411.AC812_09630"/>
<comment type="subcellular location">
    <subcellularLocation>
        <location evidence="1">Cell membrane</location>
        <topology evidence="1">Multi-pass membrane protein</topology>
    </subcellularLocation>
</comment>
<keyword evidence="4 7" id="KW-1133">Transmembrane helix</keyword>
<dbReference type="EMBL" id="LGHJ01000015">
    <property type="protein sequence ID" value="KPL75211.1"/>
    <property type="molecule type" value="Genomic_DNA"/>
</dbReference>
<evidence type="ECO:0000256" key="2">
    <source>
        <dbReference type="ARBA" id="ARBA00022475"/>
    </source>
</evidence>
<dbReference type="GO" id="GO:0005886">
    <property type="term" value="C:plasma membrane"/>
    <property type="evidence" value="ECO:0007669"/>
    <property type="project" value="UniProtKB-SubCell"/>
</dbReference>
<evidence type="ECO:0000256" key="6">
    <source>
        <dbReference type="ARBA" id="ARBA00038076"/>
    </source>
</evidence>
<dbReference type="PANTHER" id="PTHR30572">
    <property type="entry name" value="MEMBRANE COMPONENT OF TRANSPORTER-RELATED"/>
    <property type="match status" value="1"/>
</dbReference>
<proteinExistence type="inferred from homology"/>
<dbReference type="InterPro" id="IPR025857">
    <property type="entry name" value="MacB_PCD"/>
</dbReference>